<evidence type="ECO:0000256" key="2">
    <source>
        <dbReference type="ARBA" id="ARBA00006722"/>
    </source>
</evidence>
<feature type="chain" id="PRO_5038244251" evidence="9">
    <location>
        <begin position="25"/>
        <end position="97"/>
    </location>
</feature>
<dbReference type="GO" id="GO:0005576">
    <property type="term" value="C:extracellular region"/>
    <property type="evidence" value="ECO:0007669"/>
    <property type="project" value="UniProtKB-SubCell"/>
</dbReference>
<keyword evidence="3" id="KW-0964">Secreted</keyword>
<evidence type="ECO:0000256" key="8">
    <source>
        <dbReference type="ARBA" id="ARBA00023157"/>
    </source>
</evidence>
<accession>A0A5S9WR23</accession>
<comment type="similarity">
    <text evidence="2">Belongs to the DEFL family.</text>
</comment>
<dbReference type="Proteomes" id="UP000426265">
    <property type="component" value="Unassembled WGS sequence"/>
</dbReference>
<evidence type="ECO:0000313" key="10">
    <source>
        <dbReference type="EMBL" id="CAA0305994.1"/>
    </source>
</evidence>
<dbReference type="KEGG" id="ath:AT1G60987"/>
<evidence type="ECO:0000256" key="7">
    <source>
        <dbReference type="ARBA" id="ARBA00022821"/>
    </source>
</evidence>
<dbReference type="AlphaFoldDB" id="A0A654ELE9"/>
<dbReference type="OrthoDB" id="10268421at2759"/>
<sequence length="97" mass="11119">MKFVAIFLVTCVLFSLFPSHLSQGEESRMNINAERRPWCPSKIQMFDTNCEVDGAKQCLDLLISTWDPSVRLTRVSCICSDFPYRNMMCSCPNMICP</sequence>
<dbReference type="Pfam" id="PF06876">
    <property type="entry name" value="SCRL"/>
    <property type="match status" value="1"/>
</dbReference>
<reference evidence="11 12" key="1">
    <citation type="submission" date="2019-11" db="EMBL/GenBank/DDBJ databases">
        <authorList>
            <person name="Jiao W.-B."/>
            <person name="Schneeberger K."/>
        </authorList>
    </citation>
    <scope>NUCLEOTIDE SEQUENCE [LARGE SCALE GENOMIC DNA]</scope>
    <source>
        <strain evidence="12">cv. An-1</strain>
        <strain evidence="13">cv. C24</strain>
    </source>
</reference>
<dbReference type="InterPro" id="IPR010682">
    <property type="entry name" value="SCRL"/>
</dbReference>
<evidence type="ECO:0000256" key="1">
    <source>
        <dbReference type="ARBA" id="ARBA00004613"/>
    </source>
</evidence>
<dbReference type="PANTHER" id="PTHR34450:SF10">
    <property type="entry name" value="DEFENSIN-LIKE PROTEIN 245-RELATED"/>
    <property type="match status" value="1"/>
</dbReference>
<comment type="subcellular location">
    <subcellularLocation>
        <location evidence="1">Secreted</location>
    </subcellularLocation>
</comment>
<dbReference type="EMBL" id="CACSHJ010000087">
    <property type="protein sequence ID" value="CAA0305994.1"/>
    <property type="molecule type" value="Genomic_DNA"/>
</dbReference>
<accession>A0A654ELE9</accession>
<dbReference type="EMBL" id="CACRSJ010000104">
    <property type="protein sequence ID" value="VYS49598.1"/>
    <property type="molecule type" value="Genomic_DNA"/>
</dbReference>
<keyword evidence="4" id="KW-0929">Antimicrobial</keyword>
<keyword evidence="7" id="KW-0611">Plant defense</keyword>
<keyword evidence="6 9" id="KW-0732">Signal</keyword>
<organism evidence="11 12">
    <name type="scientific">Arabidopsis thaliana</name>
    <name type="common">Mouse-ear cress</name>
    <dbReference type="NCBI Taxonomy" id="3702"/>
    <lineage>
        <taxon>Eukaryota</taxon>
        <taxon>Viridiplantae</taxon>
        <taxon>Streptophyta</taxon>
        <taxon>Embryophyta</taxon>
        <taxon>Tracheophyta</taxon>
        <taxon>Spermatophyta</taxon>
        <taxon>Magnoliopsida</taxon>
        <taxon>eudicotyledons</taxon>
        <taxon>Gunneridae</taxon>
        <taxon>Pentapetalae</taxon>
        <taxon>rosids</taxon>
        <taxon>malvids</taxon>
        <taxon>Brassicales</taxon>
        <taxon>Brassicaceae</taxon>
        <taxon>Camelineae</taxon>
        <taxon>Arabidopsis</taxon>
    </lineage>
</organism>
<dbReference type="ExpressionAtlas" id="A0A654ELE9">
    <property type="expression patterns" value="baseline and differential"/>
</dbReference>
<proteinExistence type="inferred from homology"/>
<evidence type="ECO:0000256" key="9">
    <source>
        <dbReference type="SAM" id="SignalP"/>
    </source>
</evidence>
<evidence type="ECO:0000256" key="6">
    <source>
        <dbReference type="ARBA" id="ARBA00022729"/>
    </source>
</evidence>
<evidence type="ECO:0000313" key="11">
    <source>
        <dbReference type="EMBL" id="VYS49598.1"/>
    </source>
</evidence>
<protein>
    <submittedName>
        <fullName evidence="11">Uncharacterized protein</fullName>
    </submittedName>
</protein>
<dbReference type="OMA" id="RMNINAE"/>
<keyword evidence="8" id="KW-1015">Disulfide bond</keyword>
<evidence type="ECO:0000313" key="12">
    <source>
        <dbReference type="Proteomes" id="UP000426265"/>
    </source>
</evidence>
<feature type="signal peptide" evidence="9">
    <location>
        <begin position="1"/>
        <end position="24"/>
    </location>
</feature>
<name>A0A654ELE9_ARATH</name>
<evidence type="ECO:0000256" key="3">
    <source>
        <dbReference type="ARBA" id="ARBA00022525"/>
    </source>
</evidence>
<evidence type="ECO:0000256" key="4">
    <source>
        <dbReference type="ARBA" id="ARBA00022529"/>
    </source>
</evidence>
<dbReference type="Proteomes" id="UP000434276">
    <property type="component" value="Unassembled WGS sequence"/>
</dbReference>
<evidence type="ECO:0000256" key="5">
    <source>
        <dbReference type="ARBA" id="ARBA00022577"/>
    </source>
</evidence>
<dbReference type="GO" id="GO:0007165">
    <property type="term" value="P:signal transduction"/>
    <property type="evidence" value="ECO:0007669"/>
    <property type="project" value="InterPro"/>
</dbReference>
<gene>
    <name evidence="11" type="ORF">AN1_LOCUS5074</name>
    <name evidence="10" type="ORF">C24_LOCUS4954</name>
</gene>
<evidence type="ECO:0000313" key="13">
    <source>
        <dbReference type="Proteomes" id="UP000434276"/>
    </source>
</evidence>
<dbReference type="PANTHER" id="PTHR34450">
    <property type="entry name" value="DEFENSIN-LIKE PROTEIN 245-RELATED"/>
    <property type="match status" value="1"/>
</dbReference>
<dbReference type="GO" id="GO:0031640">
    <property type="term" value="P:killing of cells of another organism"/>
    <property type="evidence" value="ECO:0007669"/>
    <property type="project" value="UniProtKB-KW"/>
</dbReference>
<dbReference type="GO" id="GO:0050832">
    <property type="term" value="P:defense response to fungus"/>
    <property type="evidence" value="ECO:0007669"/>
    <property type="project" value="UniProtKB-KW"/>
</dbReference>
<keyword evidence="5" id="KW-0295">Fungicide</keyword>